<gene>
    <name evidence="2" type="primary">eis_2</name>
    <name evidence="2" type="ORF">HALOF300_04862</name>
</gene>
<dbReference type="Gene3D" id="3.30.1050.10">
    <property type="entry name" value="SCP2 sterol-binding domain"/>
    <property type="match status" value="1"/>
</dbReference>
<dbReference type="RefSeq" id="WP_156743437.1">
    <property type="nucleotide sequence ID" value="NZ_CACRYJ010000068.1"/>
</dbReference>
<dbReference type="GO" id="GO:0030649">
    <property type="term" value="P:aminoglycoside antibiotic catabolic process"/>
    <property type="evidence" value="ECO:0007669"/>
    <property type="project" value="TreeGrafter"/>
</dbReference>
<dbReference type="InterPro" id="IPR036527">
    <property type="entry name" value="SCP2_sterol-bd_dom_sf"/>
</dbReference>
<dbReference type="SUPFAM" id="SSF55729">
    <property type="entry name" value="Acyl-CoA N-acyltransferases (Nat)"/>
    <property type="match status" value="1"/>
</dbReference>
<dbReference type="AlphaFoldDB" id="A0A7M4DRR6"/>
<evidence type="ECO:0000313" key="3">
    <source>
        <dbReference type="Proteomes" id="UP000419743"/>
    </source>
</evidence>
<dbReference type="Proteomes" id="UP000419743">
    <property type="component" value="Unassembled WGS sequence"/>
</dbReference>
<dbReference type="CDD" id="cd04301">
    <property type="entry name" value="NAT_SF"/>
    <property type="match status" value="1"/>
</dbReference>
<dbReference type="Gene3D" id="3.40.630.30">
    <property type="match status" value="2"/>
</dbReference>
<dbReference type="EMBL" id="CACRYJ010000068">
    <property type="protein sequence ID" value="VZO40160.1"/>
    <property type="molecule type" value="Genomic_DNA"/>
</dbReference>
<sequence>MTFTTRELGPDDIAASRRLGAEAFGMPAGGLTAPQPVSYPAGMHLWGTFDDDRLAARVIGREYESWWDGASIPTCGIAGVTVAAEYRGRGLLEALFERVLGGARERGEVISTLFPTAPGIYRRFGYEQIGAADTVEVPTTAAAAVRPGTGVTTRRAGAADIPAARAVYDAWASLQRGPLSRRGVSFPATDAEVVDAFTGVSVAHDASGAVVGYVSWTRGPDERDPLEVEDLLALTPDAYRELWRVLGSFSSIIETIKLETSGADPARLVLPSAAWRQVRTEGYMLRVDDVAGAFAARRSHGSARARFAVAGDRLASMNGVYDVRVDGGAIDCARVAAGPGSPEQVTTFTPQGLALAWAGVQSCANLRLVGHLSGPTEADQVIDHLFGPGQVHIRDHF</sequence>
<dbReference type="InterPro" id="IPR016181">
    <property type="entry name" value="Acyl_CoA_acyltransferase"/>
</dbReference>
<accession>A0A7M4DRR6</accession>
<feature type="domain" description="N-acetyltransferase" evidence="1">
    <location>
        <begin position="3"/>
        <end position="149"/>
    </location>
</feature>
<dbReference type="SUPFAM" id="SSF55718">
    <property type="entry name" value="SCP-like"/>
    <property type="match status" value="1"/>
</dbReference>
<dbReference type="PANTHER" id="PTHR37817:SF1">
    <property type="entry name" value="N-ACETYLTRANSFERASE EIS"/>
    <property type="match status" value="1"/>
</dbReference>
<dbReference type="PANTHER" id="PTHR37817">
    <property type="entry name" value="N-ACETYLTRANSFERASE EIS"/>
    <property type="match status" value="1"/>
</dbReference>
<evidence type="ECO:0000259" key="1">
    <source>
        <dbReference type="PROSITE" id="PS51186"/>
    </source>
</evidence>
<dbReference type="InterPro" id="IPR041380">
    <property type="entry name" value="Acetyltransf_17"/>
</dbReference>
<comment type="caution">
    <text evidence="2">The sequence shown here is derived from an EMBL/GenBank/DDBJ whole genome shotgun (WGS) entry which is preliminary data.</text>
</comment>
<keyword evidence="3" id="KW-1185">Reference proteome</keyword>
<dbReference type="InterPro" id="IPR025559">
    <property type="entry name" value="Eis_dom"/>
</dbReference>
<proteinExistence type="predicted"/>
<dbReference type="PROSITE" id="PS51186">
    <property type="entry name" value="GNAT"/>
    <property type="match status" value="1"/>
</dbReference>
<name>A0A7M4DRR6_9MICO</name>
<dbReference type="Pfam" id="PF13530">
    <property type="entry name" value="SCP2_2"/>
    <property type="match status" value="1"/>
</dbReference>
<protein>
    <submittedName>
        <fullName evidence="2">Enhanced intracellular survival protein</fullName>
    </submittedName>
</protein>
<dbReference type="Pfam" id="PF17668">
    <property type="entry name" value="Acetyltransf_17"/>
    <property type="match status" value="1"/>
</dbReference>
<dbReference type="InterPro" id="IPR051554">
    <property type="entry name" value="Acetyltransferase_Eis"/>
</dbReference>
<dbReference type="InterPro" id="IPR000182">
    <property type="entry name" value="GNAT_dom"/>
</dbReference>
<dbReference type="Pfam" id="PF13527">
    <property type="entry name" value="Acetyltransf_9"/>
    <property type="match status" value="1"/>
</dbReference>
<dbReference type="GO" id="GO:0034069">
    <property type="term" value="F:aminoglycoside N-acetyltransferase activity"/>
    <property type="evidence" value="ECO:0007669"/>
    <property type="project" value="TreeGrafter"/>
</dbReference>
<organism evidence="2 3">
    <name type="scientific">Occultella aeris</name>
    <dbReference type="NCBI Taxonomy" id="2761496"/>
    <lineage>
        <taxon>Bacteria</taxon>
        <taxon>Bacillati</taxon>
        <taxon>Actinomycetota</taxon>
        <taxon>Actinomycetes</taxon>
        <taxon>Micrococcales</taxon>
        <taxon>Ruaniaceae</taxon>
        <taxon>Occultella</taxon>
    </lineage>
</organism>
<reference evidence="2 3" key="1">
    <citation type="submission" date="2019-11" db="EMBL/GenBank/DDBJ databases">
        <authorList>
            <person name="Criscuolo A."/>
        </authorList>
    </citation>
    <scope>NUCLEOTIDE SEQUENCE [LARGE SCALE GENOMIC DNA]</scope>
    <source>
        <strain evidence="2">CIP111667</strain>
    </source>
</reference>
<evidence type="ECO:0000313" key="2">
    <source>
        <dbReference type="EMBL" id="VZO40160.1"/>
    </source>
</evidence>